<evidence type="ECO:0000313" key="1">
    <source>
        <dbReference type="EMBL" id="MFB9990459.1"/>
    </source>
</evidence>
<comment type="caution">
    <text evidence="1">The sequence shown here is derived from an EMBL/GenBank/DDBJ whole genome shotgun (WGS) entry which is preliminary data.</text>
</comment>
<evidence type="ECO:0000313" key="2">
    <source>
        <dbReference type="Proteomes" id="UP001589733"/>
    </source>
</evidence>
<protein>
    <submittedName>
        <fullName evidence="1">Uncharacterized protein</fullName>
    </submittedName>
</protein>
<dbReference type="RefSeq" id="WP_380004395.1">
    <property type="nucleotide sequence ID" value="NZ_JBHLYR010000003.1"/>
</dbReference>
<sequence length="110" mass="12779">MPKEKTAIFWIVFEARHVSGSVEIHGVPESEASFLSMDGFERTQDGYRLHLRTGLKKRWEDRVASTLLNKLRAAVDLYGVTRWWAGNNEAYTAAEPDFQSQMRHWHSENQ</sequence>
<accession>A0ABV6ASJ3</accession>
<name>A0ABV6ASJ3_9DEIO</name>
<dbReference type="Proteomes" id="UP001589733">
    <property type="component" value="Unassembled WGS sequence"/>
</dbReference>
<keyword evidence="2" id="KW-1185">Reference proteome</keyword>
<reference evidence="1 2" key="1">
    <citation type="submission" date="2024-09" db="EMBL/GenBank/DDBJ databases">
        <authorList>
            <person name="Sun Q."/>
            <person name="Mori K."/>
        </authorList>
    </citation>
    <scope>NUCLEOTIDE SEQUENCE [LARGE SCALE GENOMIC DNA]</scope>
    <source>
        <strain evidence="1 2">JCM 13503</strain>
    </source>
</reference>
<gene>
    <name evidence="1" type="ORF">ACFFLM_00435</name>
</gene>
<dbReference type="EMBL" id="JBHLYR010000003">
    <property type="protein sequence ID" value="MFB9990459.1"/>
    <property type="molecule type" value="Genomic_DNA"/>
</dbReference>
<proteinExistence type="predicted"/>
<organism evidence="1 2">
    <name type="scientific">Deinococcus oregonensis</name>
    <dbReference type="NCBI Taxonomy" id="1805970"/>
    <lineage>
        <taxon>Bacteria</taxon>
        <taxon>Thermotogati</taxon>
        <taxon>Deinococcota</taxon>
        <taxon>Deinococci</taxon>
        <taxon>Deinococcales</taxon>
        <taxon>Deinococcaceae</taxon>
        <taxon>Deinococcus</taxon>
    </lineage>
</organism>